<dbReference type="InterPro" id="IPR039421">
    <property type="entry name" value="Type_1_exporter"/>
</dbReference>
<evidence type="ECO:0000256" key="1">
    <source>
        <dbReference type="ARBA" id="ARBA00004651"/>
    </source>
</evidence>
<feature type="domain" description="ABC transporter" evidence="8">
    <location>
        <begin position="499"/>
        <end position="720"/>
    </location>
</feature>
<feature type="transmembrane region" description="Helical" evidence="7">
    <location>
        <begin position="182"/>
        <end position="206"/>
    </location>
</feature>
<dbReference type="Pfam" id="PF00664">
    <property type="entry name" value="ABC_membrane"/>
    <property type="match status" value="1"/>
</dbReference>
<dbReference type="SMART" id="SM00382">
    <property type="entry name" value="AAA"/>
    <property type="match status" value="1"/>
</dbReference>
<keyword evidence="2 7" id="KW-0812">Transmembrane</keyword>
<dbReference type="InterPro" id="IPR003439">
    <property type="entry name" value="ABC_transporter-like_ATP-bd"/>
</dbReference>
<dbReference type="AlphaFoldDB" id="A0A2J1DI45"/>
<dbReference type="PROSITE" id="PS50893">
    <property type="entry name" value="ABC_TRANSPORTER_2"/>
    <property type="match status" value="1"/>
</dbReference>
<name>A0A2J1DI45_ECOLX</name>
<dbReference type="PANTHER" id="PTHR24221:SF606">
    <property type="entry name" value="COLICIN V SECRETION-PROCESSING ATP-BINDING PROTEIN"/>
    <property type="match status" value="1"/>
</dbReference>
<protein>
    <submittedName>
        <fullName evidence="12">ABC transporter</fullName>
    </submittedName>
    <submittedName>
        <fullName evidence="11">ATP-binding cassette domain-containing protein</fullName>
    </submittedName>
</protein>
<evidence type="ECO:0000256" key="7">
    <source>
        <dbReference type="SAM" id="Phobius"/>
    </source>
</evidence>
<dbReference type="CDD" id="cd18567">
    <property type="entry name" value="ABC_6TM_CvaB_RaxB_like"/>
    <property type="match status" value="1"/>
</dbReference>
<dbReference type="Proteomes" id="UP000487258">
    <property type="component" value="Unassembled WGS sequence"/>
</dbReference>
<dbReference type="GO" id="GO:0140359">
    <property type="term" value="F:ABC-type transporter activity"/>
    <property type="evidence" value="ECO:0007669"/>
    <property type="project" value="InterPro"/>
</dbReference>
<dbReference type="PANTHER" id="PTHR24221">
    <property type="entry name" value="ATP-BINDING CASSETTE SUB-FAMILY B"/>
    <property type="match status" value="1"/>
</dbReference>
<dbReference type="GO" id="GO:0008233">
    <property type="term" value="F:peptidase activity"/>
    <property type="evidence" value="ECO:0007669"/>
    <property type="project" value="InterPro"/>
</dbReference>
<evidence type="ECO:0000313" key="14">
    <source>
        <dbReference type="Proteomes" id="UP000487258"/>
    </source>
</evidence>
<reference evidence="12 13" key="1">
    <citation type="submission" date="2017-12" db="EMBL/GenBank/DDBJ databases">
        <title>Rapid rising of carbapenem-resistant Enterobacteriaceae(CRE) and emergence of colistin resistance genemcr-1 in CRE in the hospital of Henan, China.</title>
        <authorList>
            <person name="Sun Q."/>
            <person name="Zhang R."/>
            <person name="Li Y."/>
            <person name="Shen Y."/>
            <person name="Zhang Y."/>
            <person name="Yang J."/>
            <person name="Shu L."/>
            <person name="Zhou H."/>
            <person name="Wang Y."/>
            <person name="Wang B."/>
            <person name="Shen Z."/>
        </authorList>
    </citation>
    <scope>NUCLEOTIDE SEQUENCE [LARGE SCALE GENOMIC DNA]</scope>
    <source>
        <strain evidence="12 13">3512</strain>
    </source>
</reference>
<feature type="transmembrane region" description="Helical" evidence="7">
    <location>
        <begin position="323"/>
        <end position="343"/>
    </location>
</feature>
<dbReference type="GO" id="GO:0034040">
    <property type="term" value="F:ATPase-coupled lipid transmembrane transporter activity"/>
    <property type="evidence" value="ECO:0007669"/>
    <property type="project" value="TreeGrafter"/>
</dbReference>
<dbReference type="GO" id="GO:0006508">
    <property type="term" value="P:proteolysis"/>
    <property type="evidence" value="ECO:0007669"/>
    <property type="project" value="InterPro"/>
</dbReference>
<dbReference type="CDD" id="cd03228">
    <property type="entry name" value="ABCC_MRP_Like"/>
    <property type="match status" value="1"/>
</dbReference>
<comment type="caution">
    <text evidence="11">The sequence shown here is derived from an EMBL/GenBank/DDBJ whole genome shotgun (WGS) entry which is preliminary data.</text>
</comment>
<dbReference type="RefSeq" id="WP_001395681.1">
    <property type="nucleotide sequence ID" value="NZ_AP021944.1"/>
</dbReference>
<evidence type="ECO:0000256" key="6">
    <source>
        <dbReference type="ARBA" id="ARBA00023136"/>
    </source>
</evidence>
<dbReference type="PROSITE" id="PS50929">
    <property type="entry name" value="ABC_TM1F"/>
    <property type="match status" value="1"/>
</dbReference>
<dbReference type="Pfam" id="PF03412">
    <property type="entry name" value="Peptidase_C39"/>
    <property type="match status" value="1"/>
</dbReference>
<dbReference type="SUPFAM" id="SSF52540">
    <property type="entry name" value="P-loop containing nucleoside triphosphate hydrolases"/>
    <property type="match status" value="1"/>
</dbReference>
<evidence type="ECO:0000259" key="9">
    <source>
        <dbReference type="PROSITE" id="PS50929"/>
    </source>
</evidence>
<evidence type="ECO:0000259" key="10">
    <source>
        <dbReference type="PROSITE" id="PS50990"/>
    </source>
</evidence>
<dbReference type="GO" id="GO:0016887">
    <property type="term" value="F:ATP hydrolysis activity"/>
    <property type="evidence" value="ECO:0007669"/>
    <property type="project" value="InterPro"/>
</dbReference>
<dbReference type="PROSITE" id="PS00211">
    <property type="entry name" value="ABC_TRANSPORTER_1"/>
    <property type="match status" value="1"/>
</dbReference>
<dbReference type="GO" id="GO:0005524">
    <property type="term" value="F:ATP binding"/>
    <property type="evidence" value="ECO:0007669"/>
    <property type="project" value="UniProtKB-KW"/>
</dbReference>
<feature type="transmembrane region" description="Helical" evidence="7">
    <location>
        <begin position="419"/>
        <end position="444"/>
    </location>
</feature>
<dbReference type="Gene3D" id="1.20.1560.10">
    <property type="entry name" value="ABC transporter type 1, transmembrane domain"/>
    <property type="match status" value="1"/>
</dbReference>
<evidence type="ECO:0000313" key="11">
    <source>
        <dbReference type="EMBL" id="MWL45162.1"/>
    </source>
</evidence>
<evidence type="ECO:0000313" key="12">
    <source>
        <dbReference type="EMBL" id="PKD91409.1"/>
    </source>
</evidence>
<comment type="subcellular location">
    <subcellularLocation>
        <location evidence="1">Cell membrane</location>
        <topology evidence="1">Multi-pass membrane protein</topology>
    </subcellularLocation>
</comment>
<gene>
    <name evidence="12" type="ORF">CWS33_03235</name>
    <name evidence="11" type="ORF">GQM04_06410</name>
</gene>
<feature type="domain" description="Peptidase C39" evidence="10">
    <location>
        <begin position="21"/>
        <end position="140"/>
    </location>
</feature>
<dbReference type="EMBL" id="WTMY01000035">
    <property type="protein sequence ID" value="MWL45162.1"/>
    <property type="molecule type" value="Genomic_DNA"/>
</dbReference>
<evidence type="ECO:0000256" key="3">
    <source>
        <dbReference type="ARBA" id="ARBA00022741"/>
    </source>
</evidence>
<keyword evidence="6 7" id="KW-0472">Membrane</keyword>
<evidence type="ECO:0000259" key="8">
    <source>
        <dbReference type="PROSITE" id="PS50893"/>
    </source>
</evidence>
<dbReference type="Pfam" id="PF00005">
    <property type="entry name" value="ABC_tran"/>
    <property type="match status" value="1"/>
</dbReference>
<sequence length="720" mass="80720">MHNILNQNVFLRKKHLPLIFQTERTDCALSCIAMIANFHGISLSLSQLKSNYPQYKGGMNLNDVYDILSSTGLNVRVLSVDNDELGKVNLPCILHWDCDHFVVLRKIKRDKFIVHDPERGMLTLGYVKFFEHFSGIIVESIPRLVIPDLSSTNLLSGKEKKYSVSNNLSFFISLLRQCQSPVFFILILLFIIEFINICLPQVTQLIIDDVIVNSDMHLLIVATLGYFFLSLIQIVVTSAKDVIFIWISAHLGYQLPLSFYNKLMALPVSFFNSRTLGDLISRFDSVDFIKNTTTTQLLTTVLDSIMMSASFIMLMIYDKSLALIVMLMLFLYALTKLFSYKIYKYCNVSTLKSKARQNGAVIESVKNHQLLKLYSECRGVRGNFSQSLVDVVNNQAKVGYIQIAFTGANLFLSSLKNVFILYLGGIQVMSGNFSIGMLVAFISYSEQFCRRSMKIIDFMMQGYMSGVHIERINEVMTAPPETESPAQFFSSKYINGVSLELNNISFSYSTKYVILSSLSFKLDPGEVLLISGKSGCGKSTLVKIILGLLPPTGGHIICNGVNILEHNIQSFRKITGTVLQGDSLLSGSLLYNISFDNTVSLDDVIHITKGLGIHEVINSLPMGYYSQVTDINAFLSVGQIQRILLARAIYRKPALLILDEATSNLDHESETQVIDYIATIPCAKIIISHKGEALRIADKILYLDRATSYCKSNIHNKHCS</sequence>
<dbReference type="EMBL" id="PITP01000003">
    <property type="protein sequence ID" value="PKD91409.1"/>
    <property type="molecule type" value="Genomic_DNA"/>
</dbReference>
<dbReference type="InterPro" id="IPR005074">
    <property type="entry name" value="Peptidase_C39"/>
</dbReference>
<dbReference type="Proteomes" id="UP000233549">
    <property type="component" value="Unassembled WGS sequence"/>
</dbReference>
<evidence type="ECO:0000256" key="4">
    <source>
        <dbReference type="ARBA" id="ARBA00022840"/>
    </source>
</evidence>
<organism evidence="11 14">
    <name type="scientific">Escherichia coli</name>
    <dbReference type="NCBI Taxonomy" id="562"/>
    <lineage>
        <taxon>Bacteria</taxon>
        <taxon>Pseudomonadati</taxon>
        <taxon>Pseudomonadota</taxon>
        <taxon>Gammaproteobacteria</taxon>
        <taxon>Enterobacterales</taxon>
        <taxon>Enterobacteriaceae</taxon>
        <taxon>Escherichia</taxon>
    </lineage>
</organism>
<evidence type="ECO:0000256" key="5">
    <source>
        <dbReference type="ARBA" id="ARBA00022989"/>
    </source>
</evidence>
<evidence type="ECO:0000313" key="13">
    <source>
        <dbReference type="Proteomes" id="UP000233549"/>
    </source>
</evidence>
<keyword evidence="5 7" id="KW-1133">Transmembrane helix</keyword>
<evidence type="ECO:0000256" key="2">
    <source>
        <dbReference type="ARBA" id="ARBA00022692"/>
    </source>
</evidence>
<feature type="transmembrane region" description="Helical" evidence="7">
    <location>
        <begin position="242"/>
        <end position="260"/>
    </location>
</feature>
<feature type="transmembrane region" description="Helical" evidence="7">
    <location>
        <begin position="218"/>
        <end position="236"/>
    </location>
</feature>
<keyword evidence="3" id="KW-0547">Nucleotide-binding</keyword>
<accession>A0A2J1DI45</accession>
<dbReference type="PROSITE" id="PS50990">
    <property type="entry name" value="PEPTIDASE_C39"/>
    <property type="match status" value="1"/>
</dbReference>
<dbReference type="InterPro" id="IPR011527">
    <property type="entry name" value="ABC1_TM_dom"/>
</dbReference>
<proteinExistence type="predicted"/>
<dbReference type="InterPro" id="IPR027417">
    <property type="entry name" value="P-loop_NTPase"/>
</dbReference>
<dbReference type="Gene3D" id="3.90.70.10">
    <property type="entry name" value="Cysteine proteinases"/>
    <property type="match status" value="1"/>
</dbReference>
<dbReference type="GO" id="GO:0005886">
    <property type="term" value="C:plasma membrane"/>
    <property type="evidence" value="ECO:0007669"/>
    <property type="project" value="UniProtKB-SubCell"/>
</dbReference>
<reference evidence="11 14" key="2">
    <citation type="submission" date="2019-12" db="EMBL/GenBank/DDBJ databases">
        <title>Enteriobacteria Tanzani isolates_10432.</title>
        <authorList>
            <person name="Subbiah M."/>
            <person name="Call D."/>
        </authorList>
    </citation>
    <scope>NUCLEOTIDE SEQUENCE [LARGE SCALE GENOMIC DNA]</scope>
    <source>
        <strain evidence="11 14">10432wF6</strain>
    </source>
</reference>
<dbReference type="InterPro" id="IPR017871">
    <property type="entry name" value="ABC_transporter-like_CS"/>
</dbReference>
<dbReference type="InterPro" id="IPR036640">
    <property type="entry name" value="ABC1_TM_sf"/>
</dbReference>
<keyword evidence="4 11" id="KW-0067">ATP-binding</keyword>
<dbReference type="InterPro" id="IPR003593">
    <property type="entry name" value="AAA+_ATPase"/>
</dbReference>
<dbReference type="SUPFAM" id="SSF90123">
    <property type="entry name" value="ABC transporter transmembrane region"/>
    <property type="match status" value="1"/>
</dbReference>
<dbReference type="Gene3D" id="3.40.50.300">
    <property type="entry name" value="P-loop containing nucleotide triphosphate hydrolases"/>
    <property type="match status" value="1"/>
</dbReference>
<feature type="domain" description="ABC transmembrane type-1" evidence="9">
    <location>
        <begin position="183"/>
        <end position="464"/>
    </location>
</feature>